<dbReference type="Proteomes" id="UP000772434">
    <property type="component" value="Unassembled WGS sequence"/>
</dbReference>
<protein>
    <submittedName>
        <fullName evidence="2">Uncharacterized protein</fullName>
    </submittedName>
</protein>
<feature type="compositionally biased region" description="Polar residues" evidence="1">
    <location>
        <begin position="751"/>
        <end position="767"/>
    </location>
</feature>
<sequence>MSVNDNFPEWWPTLPADTINTYLSLTLLSNSRNLLDNFKSKKRSFFSLAEPLVQKFDTSSVTQQDSYFIGQGQGQLTVVGDIANEYSARMIWAAAVAIQRKLAPHLLAIAKDSSYKPDTKAKAIRIAFAVLNARLVFLHTHVLGQRSCPLIVKSIVAARQRLSRVVCCTDTSPGSDPTWYIADHEVSQILDYAVLHFHTPDRPIPIPLDKDCQETAWLGEQDPVDDGIPGAPGPVSDGEEEEGNSDVPSESEWSAYEAPPSHSRFLLASPVTGESSRYPTHRTKTRKAKRTSPAPLPKAVPKKLKKIPAPKVIPKASKEVKTPIVSKNSRTPKASLEAQELKSSKGKLLVMETKAAGPSKGKTKMKDVKGKGKEVVPDSVVPPSLKRKRLNDTEDKAEASTLPTPTLAPKLKTSKKLVPVVEIPVPMASGSKGKVTVPSESSREPTPAPAPPENLVFLVPNEDMDSLDLDGLFQDLASRSSKEFVASGSTEYQTVIEILPRSNQKPKELFKTQPTWGITPELDAFLDLPAVSTGTHQMSWRVFLHANRALCNTDVVAREIPCLQCAARRPTDSKGEDRLPCTYCLDDDGNRRFGASCDNCAISHQTCSDTLHIPEVVEVLDETYEASKGSRVNIAKQVSTIARIRTSYDAAIKAREQLNVSISSTFDALQHEVQELRSMAPDPQVFLESFVPILPEKELSLTDWSFLCSFMKWRSDYSFPTNQAYQDFLKSIVHAAVVPASVESALENDSGVPTGTLSPRGSPSRSATGLFDEESVVPPTGSPRDEEASMAGTPHENPGLPVAGSVIDQDEPVDQLMEGVETLSNVKTTSP</sequence>
<comment type="caution">
    <text evidence="2">The sequence shown here is derived from an EMBL/GenBank/DDBJ whole genome shotgun (WGS) entry which is preliminary data.</text>
</comment>
<organism evidence="2 3">
    <name type="scientific">Rhodocollybia butyracea</name>
    <dbReference type="NCBI Taxonomy" id="206335"/>
    <lineage>
        <taxon>Eukaryota</taxon>
        <taxon>Fungi</taxon>
        <taxon>Dikarya</taxon>
        <taxon>Basidiomycota</taxon>
        <taxon>Agaricomycotina</taxon>
        <taxon>Agaricomycetes</taxon>
        <taxon>Agaricomycetidae</taxon>
        <taxon>Agaricales</taxon>
        <taxon>Marasmiineae</taxon>
        <taxon>Omphalotaceae</taxon>
        <taxon>Rhodocollybia</taxon>
    </lineage>
</organism>
<gene>
    <name evidence="2" type="ORF">BDP27DRAFT_1417488</name>
</gene>
<reference evidence="2" key="1">
    <citation type="submission" date="2020-11" db="EMBL/GenBank/DDBJ databases">
        <authorList>
            <consortium name="DOE Joint Genome Institute"/>
            <person name="Ahrendt S."/>
            <person name="Riley R."/>
            <person name="Andreopoulos W."/>
            <person name="Labutti K."/>
            <person name="Pangilinan J."/>
            <person name="Ruiz-Duenas F.J."/>
            <person name="Barrasa J.M."/>
            <person name="Sanchez-Garcia M."/>
            <person name="Camarero S."/>
            <person name="Miyauchi S."/>
            <person name="Serrano A."/>
            <person name="Linde D."/>
            <person name="Babiker R."/>
            <person name="Drula E."/>
            <person name="Ayuso-Fernandez I."/>
            <person name="Pacheco R."/>
            <person name="Padilla G."/>
            <person name="Ferreira P."/>
            <person name="Barriuso J."/>
            <person name="Kellner H."/>
            <person name="Castanera R."/>
            <person name="Alfaro M."/>
            <person name="Ramirez L."/>
            <person name="Pisabarro A.G."/>
            <person name="Kuo A."/>
            <person name="Tritt A."/>
            <person name="Lipzen A."/>
            <person name="He G."/>
            <person name="Yan M."/>
            <person name="Ng V."/>
            <person name="Cullen D."/>
            <person name="Martin F."/>
            <person name="Rosso M.-N."/>
            <person name="Henrissat B."/>
            <person name="Hibbett D."/>
            <person name="Martinez A.T."/>
            <person name="Grigoriev I.V."/>
        </authorList>
    </citation>
    <scope>NUCLEOTIDE SEQUENCE</scope>
    <source>
        <strain evidence="2">AH 40177</strain>
    </source>
</reference>
<feature type="compositionally biased region" description="Basic and acidic residues" evidence="1">
    <location>
        <begin position="364"/>
        <end position="376"/>
    </location>
</feature>
<dbReference type="AlphaFoldDB" id="A0A9P5UAF9"/>
<accession>A0A9P5UAF9</accession>
<name>A0A9P5UAF9_9AGAR</name>
<evidence type="ECO:0000313" key="3">
    <source>
        <dbReference type="Proteomes" id="UP000772434"/>
    </source>
</evidence>
<feature type="region of interest" description="Disordered" evidence="1">
    <location>
        <begin position="220"/>
        <end position="299"/>
    </location>
</feature>
<proteinExistence type="predicted"/>
<feature type="compositionally biased region" description="Polar residues" evidence="1">
    <location>
        <begin position="822"/>
        <end position="831"/>
    </location>
</feature>
<feature type="region of interest" description="Disordered" evidence="1">
    <location>
        <begin position="747"/>
        <end position="831"/>
    </location>
</feature>
<feature type="region of interest" description="Disordered" evidence="1">
    <location>
        <begin position="428"/>
        <end position="453"/>
    </location>
</feature>
<feature type="region of interest" description="Disordered" evidence="1">
    <location>
        <begin position="320"/>
        <end position="407"/>
    </location>
</feature>
<keyword evidence="3" id="KW-1185">Reference proteome</keyword>
<evidence type="ECO:0000313" key="2">
    <source>
        <dbReference type="EMBL" id="KAF9073020.1"/>
    </source>
</evidence>
<dbReference type="EMBL" id="JADNRY010000020">
    <property type="protein sequence ID" value="KAF9073020.1"/>
    <property type="molecule type" value="Genomic_DNA"/>
</dbReference>
<evidence type="ECO:0000256" key="1">
    <source>
        <dbReference type="SAM" id="MobiDB-lite"/>
    </source>
</evidence>
<feature type="compositionally biased region" description="Basic residues" evidence="1">
    <location>
        <begin position="279"/>
        <end position="290"/>
    </location>
</feature>